<accession>A0A382DXV7</accession>
<dbReference type="AlphaFoldDB" id="A0A382DXV7"/>
<organism evidence="1">
    <name type="scientific">marine metagenome</name>
    <dbReference type="NCBI Taxonomy" id="408172"/>
    <lineage>
        <taxon>unclassified sequences</taxon>
        <taxon>metagenomes</taxon>
        <taxon>ecological metagenomes</taxon>
    </lineage>
</organism>
<proteinExistence type="predicted"/>
<sequence>MIVIVVLMLALMWMVWGMIPSPELTQNKITKAQTQLNSFTNEISKIAHYESTIRALEGLGSAVIPIEQEVDMRAFINSLTAASGVEITSRASAEPKTSDFFIE</sequence>
<feature type="non-terminal residue" evidence="1">
    <location>
        <position position="103"/>
    </location>
</feature>
<reference evidence="1" key="1">
    <citation type="submission" date="2018-05" db="EMBL/GenBank/DDBJ databases">
        <authorList>
            <person name="Lanie J.A."/>
            <person name="Ng W.-L."/>
            <person name="Kazmierczak K.M."/>
            <person name="Andrzejewski T.M."/>
            <person name="Davidsen T.M."/>
            <person name="Wayne K.J."/>
            <person name="Tettelin H."/>
            <person name="Glass J.I."/>
            <person name="Rusch D."/>
            <person name="Podicherti R."/>
            <person name="Tsui H.-C.T."/>
            <person name="Winkler M.E."/>
        </authorList>
    </citation>
    <scope>NUCLEOTIDE SEQUENCE</scope>
</reference>
<name>A0A382DXV7_9ZZZZ</name>
<evidence type="ECO:0000313" key="1">
    <source>
        <dbReference type="EMBL" id="SVB42932.1"/>
    </source>
</evidence>
<protein>
    <submittedName>
        <fullName evidence="1">Uncharacterized protein</fullName>
    </submittedName>
</protein>
<dbReference type="EMBL" id="UINC01041533">
    <property type="protein sequence ID" value="SVB42932.1"/>
    <property type="molecule type" value="Genomic_DNA"/>
</dbReference>
<gene>
    <name evidence="1" type="ORF">METZ01_LOCUS195786</name>
</gene>